<proteinExistence type="predicted"/>
<name>A0A926Q3S7_9FLAO</name>
<protein>
    <submittedName>
        <fullName evidence="1">Uncharacterized protein</fullName>
    </submittedName>
</protein>
<keyword evidence="2" id="KW-1185">Reference proteome</keyword>
<comment type="caution">
    <text evidence="1">The sequence shown here is derived from an EMBL/GenBank/DDBJ whole genome shotgun (WGS) entry which is preliminary data.</text>
</comment>
<organism evidence="1 2">
    <name type="scientific">Sinomicrobium weinanense</name>
    <dbReference type="NCBI Taxonomy" id="2842200"/>
    <lineage>
        <taxon>Bacteria</taxon>
        <taxon>Pseudomonadati</taxon>
        <taxon>Bacteroidota</taxon>
        <taxon>Flavobacteriia</taxon>
        <taxon>Flavobacteriales</taxon>
        <taxon>Flavobacteriaceae</taxon>
        <taxon>Sinomicrobium</taxon>
    </lineage>
</organism>
<dbReference type="RefSeq" id="WP_187967001.1">
    <property type="nucleotide sequence ID" value="NZ_JACVDC010000076.1"/>
</dbReference>
<sequence>MDQHNLIKDLLQKFRENTITREEFDKLSSMVDHATKEAEVKYWMMDHLYDMEPSDEDDPEAWDAKSEIQFEELQKKIKDRDKEGKS</sequence>
<reference evidence="1 2" key="1">
    <citation type="submission" date="2020-09" db="EMBL/GenBank/DDBJ databases">
        <title>Sinomicrobium weinanense sp. nov., a halophilic bacteria isolated from saline-alkali soil.</title>
        <authorList>
            <person name="Wu P."/>
            <person name="Ren H."/>
            <person name="Mei Y."/>
            <person name="Liang Y."/>
            <person name="Chen Z."/>
        </authorList>
    </citation>
    <scope>NUCLEOTIDE SEQUENCE [LARGE SCALE GENOMIC DNA]</scope>
    <source>
        <strain evidence="1 2">FJxs</strain>
    </source>
</reference>
<evidence type="ECO:0000313" key="2">
    <source>
        <dbReference type="Proteomes" id="UP000653730"/>
    </source>
</evidence>
<evidence type="ECO:0000313" key="1">
    <source>
        <dbReference type="EMBL" id="MBC9797873.1"/>
    </source>
</evidence>
<gene>
    <name evidence="1" type="ORF">IBL28_18015</name>
</gene>
<dbReference type="EMBL" id="JACVDC010000076">
    <property type="protein sequence ID" value="MBC9797873.1"/>
    <property type="molecule type" value="Genomic_DNA"/>
</dbReference>
<dbReference type="AlphaFoldDB" id="A0A926Q3S7"/>
<dbReference type="Proteomes" id="UP000653730">
    <property type="component" value="Unassembled WGS sequence"/>
</dbReference>
<accession>A0A926Q3S7</accession>